<dbReference type="Proteomes" id="UP001145072">
    <property type="component" value="Unassembled WGS sequence"/>
</dbReference>
<keyword evidence="1" id="KW-0472">Membrane</keyword>
<feature type="transmembrane region" description="Helical" evidence="1">
    <location>
        <begin position="64"/>
        <end position="82"/>
    </location>
</feature>
<sequence length="153" mass="18045">MNDFHQVVNKLPKSAQVELESIQKLIGPIMKVRTRYIMFSVPMITLSLFQLSVLLFYGGMNQELLWTSVFYALLAAIGFALLKEGKQKKLEMQQMTNDYMIDRVNKSQFVSEHNKKEYVELIQQQPFLAINNFIRFLTEEDKIRRTSGNWFKR</sequence>
<dbReference type="InterPro" id="IPR020205">
    <property type="entry name" value="Uncharacterised_YwnF_TM"/>
</dbReference>
<dbReference type="Pfam" id="PF17370">
    <property type="entry name" value="DUF5392"/>
    <property type="match status" value="1"/>
</dbReference>
<evidence type="ECO:0000313" key="2">
    <source>
        <dbReference type="EMBL" id="MDC3418931.1"/>
    </source>
</evidence>
<dbReference type="AlphaFoldDB" id="A0A9X4AGG9"/>
<keyword evidence="3" id="KW-1185">Reference proteome</keyword>
<keyword evidence="1" id="KW-0812">Transmembrane</keyword>
<comment type="caution">
    <text evidence="2">The sequence shown here is derived from an EMBL/GenBank/DDBJ whole genome shotgun (WGS) entry which is preliminary data.</text>
</comment>
<protein>
    <submittedName>
        <fullName evidence="2">YwnF family protein</fullName>
    </submittedName>
</protein>
<name>A0A9X4AGG9_9BACI</name>
<feature type="transmembrane region" description="Helical" evidence="1">
    <location>
        <begin position="36"/>
        <end position="58"/>
    </location>
</feature>
<evidence type="ECO:0000256" key="1">
    <source>
        <dbReference type="SAM" id="Phobius"/>
    </source>
</evidence>
<dbReference type="RefSeq" id="WP_259871254.1">
    <property type="nucleotide sequence ID" value="NZ_JAMQJZ010000001.1"/>
</dbReference>
<keyword evidence="1" id="KW-1133">Transmembrane helix</keyword>
<gene>
    <name evidence="2" type="ORF">NC661_00840</name>
</gene>
<evidence type="ECO:0000313" key="3">
    <source>
        <dbReference type="Proteomes" id="UP001145072"/>
    </source>
</evidence>
<organism evidence="2 3">
    <name type="scientific">Aquibacillus koreensis</name>
    <dbReference type="NCBI Taxonomy" id="279446"/>
    <lineage>
        <taxon>Bacteria</taxon>
        <taxon>Bacillati</taxon>
        <taxon>Bacillota</taxon>
        <taxon>Bacilli</taxon>
        <taxon>Bacillales</taxon>
        <taxon>Bacillaceae</taxon>
        <taxon>Aquibacillus</taxon>
    </lineage>
</organism>
<dbReference type="EMBL" id="JAMQJZ010000001">
    <property type="protein sequence ID" value="MDC3418931.1"/>
    <property type="molecule type" value="Genomic_DNA"/>
</dbReference>
<proteinExistence type="predicted"/>
<accession>A0A9X4AGG9</accession>
<reference evidence="2" key="1">
    <citation type="submission" date="2022-06" db="EMBL/GenBank/DDBJ databases">
        <title>Aquibacillus sp. a new bacterium isolated from soil saline samples.</title>
        <authorList>
            <person name="Galisteo C."/>
            <person name="De La Haba R."/>
            <person name="Sanchez-Porro C."/>
            <person name="Ventosa A."/>
        </authorList>
    </citation>
    <scope>NUCLEOTIDE SEQUENCE</scope>
    <source>
        <strain evidence="2">JCM 12387</strain>
    </source>
</reference>